<keyword evidence="1" id="KW-1133">Transmembrane helix</keyword>
<evidence type="ECO:0000256" key="1">
    <source>
        <dbReference type="SAM" id="Phobius"/>
    </source>
</evidence>
<name>A0A081C2C0_VECG1</name>
<dbReference type="EMBL" id="DF820468">
    <property type="protein sequence ID" value="GAK58725.1"/>
    <property type="molecule type" value="Genomic_DNA"/>
</dbReference>
<dbReference type="Proteomes" id="UP000030661">
    <property type="component" value="Unassembled WGS sequence"/>
</dbReference>
<evidence type="ECO:0000313" key="2">
    <source>
        <dbReference type="EMBL" id="GAK58725.1"/>
    </source>
</evidence>
<keyword evidence="3" id="KW-1185">Reference proteome</keyword>
<organism evidence="2">
    <name type="scientific">Vecturithrix granuli</name>
    <dbReference type="NCBI Taxonomy" id="1499967"/>
    <lineage>
        <taxon>Bacteria</taxon>
        <taxon>Candidatus Moduliflexota</taxon>
        <taxon>Candidatus Vecturitrichia</taxon>
        <taxon>Candidatus Vecturitrichales</taxon>
        <taxon>Candidatus Vecturitrichaceae</taxon>
        <taxon>Candidatus Vecturithrix</taxon>
    </lineage>
</organism>
<accession>A0A081C2C0</accession>
<protein>
    <submittedName>
        <fullName evidence="2">Uncharacterized protein</fullName>
    </submittedName>
</protein>
<keyword evidence="1" id="KW-0812">Transmembrane</keyword>
<feature type="transmembrane region" description="Helical" evidence="1">
    <location>
        <begin position="114"/>
        <end position="132"/>
    </location>
</feature>
<evidence type="ECO:0000313" key="3">
    <source>
        <dbReference type="Proteomes" id="UP000030661"/>
    </source>
</evidence>
<dbReference type="STRING" id="1499967.U27_05700"/>
<proteinExistence type="predicted"/>
<dbReference type="HOGENOM" id="CLU_1933883_0_0_0"/>
<dbReference type="AlphaFoldDB" id="A0A081C2C0"/>
<gene>
    <name evidence="2" type="ORF">U27_05700</name>
</gene>
<reference evidence="2" key="1">
    <citation type="journal article" date="2015" name="PeerJ">
        <title>First genomic representation of candidate bacterial phylum KSB3 points to enhanced environmental sensing as a trigger of wastewater bulking.</title>
        <authorList>
            <person name="Sekiguchi Y."/>
            <person name="Ohashi A."/>
            <person name="Parks D.H."/>
            <person name="Yamauchi T."/>
            <person name="Tyson G.W."/>
            <person name="Hugenholtz P."/>
        </authorList>
    </citation>
    <scope>NUCLEOTIDE SEQUENCE [LARGE SCALE GENOMIC DNA]</scope>
</reference>
<sequence>MDEILYELNPLDIPVFTGEEALLRTDEKICPGLQRFCPHYTSQVCDVKYSECVLLNSLKTSETILRAEREKLLKDPTPQNLAFIAQINDVLRDKNPDMQIDPATIIRNKRKGRLAAFLFFLLISAAAALIYMG</sequence>
<keyword evidence="1" id="KW-0472">Membrane</keyword>